<gene>
    <name evidence="2" type="ORF">CLV63_102344</name>
</gene>
<feature type="domain" description="NACHT N-terminal Helical" evidence="1">
    <location>
        <begin position="4"/>
        <end position="228"/>
    </location>
</feature>
<evidence type="ECO:0000259" key="1">
    <source>
        <dbReference type="Pfam" id="PF22738"/>
    </source>
</evidence>
<dbReference type="EMBL" id="PYGA01000002">
    <property type="protein sequence ID" value="PSL00217.1"/>
    <property type="molecule type" value="Genomic_DNA"/>
</dbReference>
<comment type="caution">
    <text evidence="2">The sequence shown here is derived from an EMBL/GenBank/DDBJ whole genome shotgun (WGS) entry which is preliminary data.</text>
</comment>
<sequence>MAGSLSCSHALRLLGHRDSRVLDAAGALTGAGAEASGVPGLGALTTLLISHGADAVRHVRERMAGLNRLDRTERIAAAHAVIVVAAYFEALDAVLAEDPDGPRLRDLDLGGAEQVALATSGRLPEGYGGIVMTLLESPIPLPSAHRPYEDNILRVSALYDDMTRSLVGYLGGIDRDGGASAKAVRSVLFKGMAPNGTTLLDTALERYASTFRELAAAVPEFAVWAGLLDHQATRRAAGAAAAEIGARIDGIGTGLAGLGALLETIASDAAPDQRRADLAARHRAVLDHRVLRADDTPSGLVMPRLADAYLDPRGRITAVGPESDPASDSWWSAVPVRDDLPSVIAGLLTSPEALDAPIVILGHPGAGKSKLTEILAARLPGVDFLTVRVELRRVPPDAPVQDQIETAVRAAIGEDVAWPELARSARGAVPVVMLDGFDELVQATGVNRSDYLEQVRDFQRREAELGRPVAVLVTSRTVVADRMRFPKGTVAVRLEALNEPQIGRMLEVWTAHNARGLAARGLTPPPLDTLLAHRDLAEQPLLLIMLLLFDADTNALQHHESELGRSGLYEQLLTRFARREVEKHGAHLDERDTVQAAEDELRRLEVVAMAMFARHAQTVTRDDLEQDLSALFPSGFPSGGSAPGPESGLHGTVGDAEQLLGRFFFIHESQAREDDHTRSVYEFLHATFSEYLVARLVAAALKEVVEERRHAAARRRFSQPLDDGLLYAVLSFAVLAGRAPVVEFLDDQLARHLEEHPGDRAEYRAMLTDLLAEAGYPQPHRSLADYEPVRLNSSSREAHYTANLVQLLVLVAEEPVSLQELLPRAADTTWEWRRLTSMWRALSADEWYGMVDGIRTRHLDYDTDAGYTVIQREDGSPINYGECVAFELPRAPVSVIDPYTVSIPNSGLTSKLIRSTAMRVHGTSARQFLVTAPYVVNVSADLFTWYLDSTDDGVWCELHDILHLRTSLPDHDWDGRVRSYLRIFGETPLLGRLELTMLRQAAEDFTLLGDAQRRIELAAVIDGYLARVREVVPGPRLGVDFVEPVLAALEPHIGRPERLDAIRTMIPDEEPADTVL</sequence>
<dbReference type="Proteomes" id="UP000240542">
    <property type="component" value="Unassembled WGS sequence"/>
</dbReference>
<organism evidence="2 3">
    <name type="scientific">Murinocardiopsis flavida</name>
    <dbReference type="NCBI Taxonomy" id="645275"/>
    <lineage>
        <taxon>Bacteria</taxon>
        <taxon>Bacillati</taxon>
        <taxon>Actinomycetota</taxon>
        <taxon>Actinomycetes</taxon>
        <taxon>Streptosporangiales</taxon>
        <taxon>Nocardiopsidaceae</taxon>
        <taxon>Murinocardiopsis</taxon>
    </lineage>
</organism>
<reference evidence="2 3" key="1">
    <citation type="submission" date="2018-03" db="EMBL/GenBank/DDBJ databases">
        <title>Genomic Encyclopedia of Archaeal and Bacterial Type Strains, Phase II (KMG-II): from individual species to whole genera.</title>
        <authorList>
            <person name="Goeker M."/>
        </authorList>
    </citation>
    <scope>NUCLEOTIDE SEQUENCE [LARGE SCALE GENOMIC DNA]</scope>
    <source>
        <strain evidence="2 3">DSM 45312</strain>
    </source>
</reference>
<dbReference type="SUPFAM" id="SSF52540">
    <property type="entry name" value="P-loop containing nucleoside triphosphate hydrolases"/>
    <property type="match status" value="1"/>
</dbReference>
<dbReference type="Pfam" id="PF22738">
    <property type="entry name" value="NNH7"/>
    <property type="match status" value="1"/>
</dbReference>
<dbReference type="OrthoDB" id="419933at2"/>
<name>A0A2P8DSM6_9ACTN</name>
<dbReference type="AlphaFoldDB" id="A0A2P8DSM6"/>
<accession>A0A2P8DSM6</accession>
<proteinExistence type="predicted"/>
<dbReference type="InterPro" id="IPR054567">
    <property type="entry name" value="NNH7"/>
</dbReference>
<protein>
    <recommendedName>
        <fullName evidence="1">NACHT N-terminal Helical domain-containing protein</fullName>
    </recommendedName>
</protein>
<dbReference type="RefSeq" id="WP_106581554.1">
    <property type="nucleotide sequence ID" value="NZ_PYGA01000002.1"/>
</dbReference>
<evidence type="ECO:0000313" key="3">
    <source>
        <dbReference type="Proteomes" id="UP000240542"/>
    </source>
</evidence>
<evidence type="ECO:0000313" key="2">
    <source>
        <dbReference type="EMBL" id="PSL00217.1"/>
    </source>
</evidence>
<keyword evidence="3" id="KW-1185">Reference proteome</keyword>
<dbReference type="InterPro" id="IPR027417">
    <property type="entry name" value="P-loop_NTPase"/>
</dbReference>